<dbReference type="Pfam" id="PF00583">
    <property type="entry name" value="Acetyltransf_1"/>
    <property type="match status" value="1"/>
</dbReference>
<name>A0A8G2EVN1_9PROT</name>
<dbReference type="InterPro" id="IPR000182">
    <property type="entry name" value="GNAT_dom"/>
</dbReference>
<dbReference type="RefSeq" id="WP_175474113.1">
    <property type="nucleotide sequence ID" value="NZ_FNBW01000003.1"/>
</dbReference>
<evidence type="ECO:0000259" key="1">
    <source>
        <dbReference type="PROSITE" id="PS51186"/>
    </source>
</evidence>
<dbReference type="Gene3D" id="3.40.630.30">
    <property type="match status" value="1"/>
</dbReference>
<dbReference type="CDD" id="cd04301">
    <property type="entry name" value="NAT_SF"/>
    <property type="match status" value="1"/>
</dbReference>
<protein>
    <submittedName>
        <fullName evidence="2">Acetyltransferase (GNAT) family protein</fullName>
    </submittedName>
</protein>
<dbReference type="PROSITE" id="PS51186">
    <property type="entry name" value="GNAT"/>
    <property type="match status" value="1"/>
</dbReference>
<gene>
    <name evidence="2" type="ORF">SAMN05660686_01105</name>
</gene>
<keyword evidence="2" id="KW-0808">Transferase</keyword>
<evidence type="ECO:0000313" key="3">
    <source>
        <dbReference type="Proteomes" id="UP000198615"/>
    </source>
</evidence>
<keyword evidence="3" id="KW-1185">Reference proteome</keyword>
<proteinExistence type="predicted"/>
<dbReference type="AlphaFoldDB" id="A0A8G2EVN1"/>
<dbReference type="InterPro" id="IPR016181">
    <property type="entry name" value="Acyl_CoA_acyltransferase"/>
</dbReference>
<feature type="domain" description="N-acetyltransferase" evidence="1">
    <location>
        <begin position="6"/>
        <end position="143"/>
    </location>
</feature>
<reference evidence="2 3" key="1">
    <citation type="submission" date="2016-10" db="EMBL/GenBank/DDBJ databases">
        <authorList>
            <person name="Varghese N."/>
            <person name="Submissions S."/>
        </authorList>
    </citation>
    <scope>NUCLEOTIDE SEQUENCE [LARGE SCALE GENOMIC DNA]</scope>
    <source>
        <strain evidence="2 3">DSM 18839</strain>
    </source>
</reference>
<evidence type="ECO:0000313" key="2">
    <source>
        <dbReference type="EMBL" id="SDF38432.1"/>
    </source>
</evidence>
<accession>A0A8G2EVN1</accession>
<dbReference type="GO" id="GO:0016747">
    <property type="term" value="F:acyltransferase activity, transferring groups other than amino-acyl groups"/>
    <property type="evidence" value="ECO:0007669"/>
    <property type="project" value="InterPro"/>
</dbReference>
<dbReference type="SUPFAM" id="SSF55729">
    <property type="entry name" value="Acyl-CoA N-acyltransferases (Nat)"/>
    <property type="match status" value="1"/>
</dbReference>
<sequence length="145" mass="15833">MADFSLALTTAPEAADLAVLKAGMRRYEVSRLPGLPDETADMPAAVFARDAGGAVIGGVRGNVYWNGLEVDLLWVDEAHRRQGIARGLMGRLEQFARGHGAVVAYLRTVDARPFYERIGYAVYGVLEDRPIGTVLYHMKKRLDGG</sequence>
<organism evidence="2 3">
    <name type="scientific">Thalassobaculum litoreum DSM 18839</name>
    <dbReference type="NCBI Taxonomy" id="1123362"/>
    <lineage>
        <taxon>Bacteria</taxon>
        <taxon>Pseudomonadati</taxon>
        <taxon>Pseudomonadota</taxon>
        <taxon>Alphaproteobacteria</taxon>
        <taxon>Rhodospirillales</taxon>
        <taxon>Thalassobaculaceae</taxon>
        <taxon>Thalassobaculum</taxon>
    </lineage>
</organism>
<comment type="caution">
    <text evidence="2">The sequence shown here is derived from an EMBL/GenBank/DDBJ whole genome shotgun (WGS) entry which is preliminary data.</text>
</comment>
<dbReference type="EMBL" id="FNBW01000003">
    <property type="protein sequence ID" value="SDF38432.1"/>
    <property type="molecule type" value="Genomic_DNA"/>
</dbReference>
<dbReference type="Proteomes" id="UP000198615">
    <property type="component" value="Unassembled WGS sequence"/>
</dbReference>